<dbReference type="PROSITE" id="PS50297">
    <property type="entry name" value="ANK_REP_REGION"/>
    <property type="match status" value="2"/>
</dbReference>
<keyword evidence="1" id="KW-0677">Repeat</keyword>
<keyword evidence="4" id="KW-0175">Coiled coil</keyword>
<dbReference type="InterPro" id="IPR002110">
    <property type="entry name" value="Ankyrin_rpt"/>
</dbReference>
<dbReference type="SMART" id="SM00248">
    <property type="entry name" value="ANK"/>
    <property type="match status" value="2"/>
</dbReference>
<evidence type="ECO:0000256" key="1">
    <source>
        <dbReference type="ARBA" id="ARBA00022737"/>
    </source>
</evidence>
<accession>A0A1Y2H301</accession>
<feature type="compositionally biased region" description="Low complexity" evidence="5">
    <location>
        <begin position="274"/>
        <end position="298"/>
    </location>
</feature>
<feature type="region of interest" description="Disordered" evidence="5">
    <location>
        <begin position="86"/>
        <end position="109"/>
    </location>
</feature>
<feature type="region of interest" description="Disordered" evidence="5">
    <location>
        <begin position="43"/>
        <end position="71"/>
    </location>
</feature>
<dbReference type="EMBL" id="MCFF01000002">
    <property type="protein sequence ID" value="ORZ28083.1"/>
    <property type="molecule type" value="Genomic_DNA"/>
</dbReference>
<dbReference type="InParanoid" id="A0A1Y2H301"/>
<protein>
    <submittedName>
        <fullName evidence="6">Uncharacterized protein</fullName>
    </submittedName>
</protein>
<evidence type="ECO:0000313" key="7">
    <source>
        <dbReference type="Proteomes" id="UP000193648"/>
    </source>
</evidence>
<feature type="compositionally biased region" description="Acidic residues" evidence="5">
    <location>
        <begin position="240"/>
        <end position="252"/>
    </location>
</feature>
<feature type="compositionally biased region" description="Low complexity" evidence="5">
    <location>
        <begin position="57"/>
        <end position="71"/>
    </location>
</feature>
<dbReference type="RefSeq" id="XP_021885768.1">
    <property type="nucleotide sequence ID" value="XM_022029595.1"/>
</dbReference>
<dbReference type="InterPro" id="IPR036770">
    <property type="entry name" value="Ankyrin_rpt-contain_sf"/>
</dbReference>
<evidence type="ECO:0000256" key="3">
    <source>
        <dbReference type="PROSITE-ProRule" id="PRU00023"/>
    </source>
</evidence>
<gene>
    <name evidence="6" type="ORF">BCR41DRAFT_418198</name>
</gene>
<dbReference type="GeneID" id="33571438"/>
<evidence type="ECO:0000256" key="4">
    <source>
        <dbReference type="SAM" id="Coils"/>
    </source>
</evidence>
<feature type="compositionally biased region" description="Acidic residues" evidence="5">
    <location>
        <begin position="728"/>
        <end position="738"/>
    </location>
</feature>
<evidence type="ECO:0000256" key="2">
    <source>
        <dbReference type="ARBA" id="ARBA00023043"/>
    </source>
</evidence>
<dbReference type="AlphaFoldDB" id="A0A1Y2H301"/>
<feature type="region of interest" description="Disordered" evidence="5">
    <location>
        <begin position="230"/>
        <end position="252"/>
    </location>
</feature>
<dbReference type="PANTHER" id="PTHR24173:SF74">
    <property type="entry name" value="ANKYRIN REPEAT DOMAIN-CONTAINING PROTEIN 16"/>
    <property type="match status" value="1"/>
</dbReference>
<feature type="coiled-coil region" evidence="4">
    <location>
        <begin position="765"/>
        <end position="792"/>
    </location>
</feature>
<feature type="compositionally biased region" description="Pro residues" evidence="5">
    <location>
        <begin position="92"/>
        <end position="101"/>
    </location>
</feature>
<proteinExistence type="predicted"/>
<feature type="repeat" description="ANK" evidence="3">
    <location>
        <begin position="477"/>
        <end position="509"/>
    </location>
</feature>
<dbReference type="Proteomes" id="UP000193648">
    <property type="component" value="Unassembled WGS sequence"/>
</dbReference>
<evidence type="ECO:0000313" key="6">
    <source>
        <dbReference type="EMBL" id="ORZ28083.1"/>
    </source>
</evidence>
<dbReference type="STRING" id="64571.A0A1Y2H301"/>
<dbReference type="PROSITE" id="PS50088">
    <property type="entry name" value="ANK_REPEAT"/>
    <property type="match status" value="2"/>
</dbReference>
<keyword evidence="2 3" id="KW-0040">ANK repeat</keyword>
<dbReference type="Gene3D" id="1.25.40.20">
    <property type="entry name" value="Ankyrin repeat-containing domain"/>
    <property type="match status" value="1"/>
</dbReference>
<dbReference type="PANTHER" id="PTHR24173">
    <property type="entry name" value="ANKYRIN REPEAT CONTAINING"/>
    <property type="match status" value="1"/>
</dbReference>
<dbReference type="Pfam" id="PF12796">
    <property type="entry name" value="Ank_2"/>
    <property type="match status" value="1"/>
</dbReference>
<name>A0A1Y2H301_9FUNG</name>
<feature type="repeat" description="ANK" evidence="3">
    <location>
        <begin position="511"/>
        <end position="543"/>
    </location>
</feature>
<feature type="compositionally biased region" description="Acidic residues" evidence="5">
    <location>
        <begin position="677"/>
        <end position="696"/>
    </location>
</feature>
<dbReference type="SUPFAM" id="SSF48403">
    <property type="entry name" value="Ankyrin repeat"/>
    <property type="match status" value="1"/>
</dbReference>
<sequence length="859" mass="92786">MRGSGKGTAKDSEEYEDHFLHQTIGAPRIRSHTARYGHHKVMRHHHLASSSSGGGSALPTTSTADAPGAAGTTASSVSAYLEHLPSLNLNATPPPRPPRPPGGLLGISNGRGIGYGRSLGSSNYDSPLTIHGSFDGHVRSEANLYGGKNQSSGLLPVKSLSGGAGSGNHHRPSTSIFPIQKALEIAMKESRLLAAASSRGGAGSAGTGMITGTTFVRELRRARHARGAIITEHGPTPDISLDEDEDEDTTPTDADVELDFDIESRLRIHGSLPSSSSQSSQSFSTGMDTFQSRTTTSTTRFNSLKTHNTTDREYGDIRIQRPAITAFESKAGYPGIAYLPHTSSSHAGIMSLRTPGSLRNVPSTKSWGHISSSSGSALISTSASNTFAPVSISSSSSSSIPYSEKSLELFVISSTSSTSTPYQSHCSPVLPSSSSSTFASSTSSSLSSSSRSESAVHAVRELLDSYPAPSPYCVDDKKRSPLHFAAAAGDLELVEYLLERGVRPDCGRDIAGNMPLHLAIISNKIDVVAALLRAGADMTLASPMTHKTPLDLAESRLSYLLSCAQESVKQSQEQSSSPLDLHNNQIATRSTFRHPSSSSPSQSQALLRQIRDIVNLLRPYVVRQQKMQHSEQGKERQKERSWERADKYMRQHEYLNQESNSSGGSGLWRVDPHSDDNFGDMEDEDEDDDDEGDDDRMDMGERRQRSSTMNPRGGAAARKQLSTRVDVDGDVDFDDDSNDAQRSSYPGSGKMKRLNNRRLPKRMDANETEEALENLMNGLSLLEANRKQIEQQQHQQHQHHGNSAQMLVQGGVSDSTDGNLADSELDPRSEQEVDEALPDLLEQVQQVLEAIKLNENTGS</sequence>
<feature type="region of interest" description="Disordered" evidence="5">
    <location>
        <begin position="655"/>
        <end position="755"/>
    </location>
</feature>
<reference evidence="6 7" key="1">
    <citation type="submission" date="2016-07" db="EMBL/GenBank/DDBJ databases">
        <title>Pervasive Adenine N6-methylation of Active Genes in Fungi.</title>
        <authorList>
            <consortium name="DOE Joint Genome Institute"/>
            <person name="Mondo S.J."/>
            <person name="Dannebaum R.O."/>
            <person name="Kuo R.C."/>
            <person name="Labutti K."/>
            <person name="Haridas S."/>
            <person name="Kuo A."/>
            <person name="Salamov A."/>
            <person name="Ahrendt S.R."/>
            <person name="Lipzen A."/>
            <person name="Sullivan W."/>
            <person name="Andreopoulos W.B."/>
            <person name="Clum A."/>
            <person name="Lindquist E."/>
            <person name="Daum C."/>
            <person name="Ramamoorthy G.K."/>
            <person name="Gryganskyi A."/>
            <person name="Culley D."/>
            <person name="Magnuson J.K."/>
            <person name="James T.Y."/>
            <person name="O'Malley M.A."/>
            <person name="Stajich J.E."/>
            <person name="Spatafora J.W."/>
            <person name="Visel A."/>
            <person name="Grigoriev I.V."/>
        </authorList>
    </citation>
    <scope>NUCLEOTIDE SEQUENCE [LARGE SCALE GENOMIC DNA]</scope>
    <source>
        <strain evidence="6 7">NRRL 3116</strain>
    </source>
</reference>
<dbReference type="OrthoDB" id="341259at2759"/>
<organism evidence="6 7">
    <name type="scientific">Lobosporangium transversale</name>
    <dbReference type="NCBI Taxonomy" id="64571"/>
    <lineage>
        <taxon>Eukaryota</taxon>
        <taxon>Fungi</taxon>
        <taxon>Fungi incertae sedis</taxon>
        <taxon>Mucoromycota</taxon>
        <taxon>Mortierellomycotina</taxon>
        <taxon>Mortierellomycetes</taxon>
        <taxon>Mortierellales</taxon>
        <taxon>Mortierellaceae</taxon>
        <taxon>Lobosporangium</taxon>
    </lineage>
</organism>
<keyword evidence="7" id="KW-1185">Reference proteome</keyword>
<feature type="region of interest" description="Disordered" evidence="5">
    <location>
        <begin position="147"/>
        <end position="174"/>
    </location>
</feature>
<feature type="region of interest" description="Disordered" evidence="5">
    <location>
        <begin position="808"/>
        <end position="833"/>
    </location>
</feature>
<feature type="region of interest" description="Disordered" evidence="5">
    <location>
        <begin position="269"/>
        <end position="298"/>
    </location>
</feature>
<comment type="caution">
    <text evidence="6">The sequence shown here is derived from an EMBL/GenBank/DDBJ whole genome shotgun (WGS) entry which is preliminary data.</text>
</comment>
<feature type="compositionally biased region" description="Polar residues" evidence="5">
    <location>
        <begin position="808"/>
        <end position="818"/>
    </location>
</feature>
<evidence type="ECO:0000256" key="5">
    <source>
        <dbReference type="SAM" id="MobiDB-lite"/>
    </source>
</evidence>